<evidence type="ECO:0000313" key="2">
    <source>
        <dbReference type="Proteomes" id="UP000070467"/>
    </source>
</evidence>
<reference evidence="1 2" key="1">
    <citation type="submission" date="2016-01" db="EMBL/GenBank/DDBJ databases">
        <authorList>
            <person name="Mitreva M."/>
            <person name="Pepin K.H."/>
            <person name="Mihindukulasuriya K.A."/>
            <person name="Fulton R."/>
            <person name="Fronick C."/>
            <person name="O'Laughlin M."/>
            <person name="Miner T."/>
            <person name="Herter B."/>
            <person name="Rosa B.A."/>
            <person name="Cordes M."/>
            <person name="Tomlinson C."/>
            <person name="Wollam A."/>
            <person name="Palsikar V.B."/>
            <person name="Mardis E.R."/>
            <person name="Wilson R.K."/>
        </authorList>
    </citation>
    <scope>NUCLEOTIDE SEQUENCE [LARGE SCALE GENOMIC DNA]</scope>
    <source>
        <strain evidence="1 2">KA00071</strain>
    </source>
</reference>
<gene>
    <name evidence="1" type="ORF">HMPREF1871_00460</name>
</gene>
<dbReference type="RefSeq" id="WP_066129522.1">
    <property type="nucleotide sequence ID" value="NZ_KQ959863.1"/>
</dbReference>
<name>A0ABR5TNA8_9BACL</name>
<dbReference type="Proteomes" id="UP000070467">
    <property type="component" value="Unassembled WGS sequence"/>
</dbReference>
<dbReference type="EMBL" id="LSDB01000010">
    <property type="protein sequence ID" value="KXB58477.1"/>
    <property type="molecule type" value="Genomic_DNA"/>
</dbReference>
<keyword evidence="2" id="KW-1185">Reference proteome</keyword>
<protein>
    <recommendedName>
        <fullName evidence="3">DUF1444 family protein</fullName>
    </recommendedName>
</protein>
<organism evidence="1 2">
    <name type="scientific">Gemelliphila asaccharolytica</name>
    <dbReference type="NCBI Taxonomy" id="502393"/>
    <lineage>
        <taxon>Bacteria</taxon>
        <taxon>Bacillati</taxon>
        <taxon>Bacillota</taxon>
        <taxon>Bacilli</taxon>
        <taxon>Bacillales</taxon>
        <taxon>Gemellaceae</taxon>
        <taxon>Gemelliphila</taxon>
    </lineage>
</organism>
<accession>A0ABR5TNA8</accession>
<evidence type="ECO:0008006" key="3">
    <source>
        <dbReference type="Google" id="ProtNLM"/>
    </source>
</evidence>
<comment type="caution">
    <text evidence="1">The sequence shown here is derived from an EMBL/GenBank/DDBJ whole genome shotgun (WGS) entry which is preliminary data.</text>
</comment>
<evidence type="ECO:0000313" key="1">
    <source>
        <dbReference type="EMBL" id="KXB58477.1"/>
    </source>
</evidence>
<sequence length="265" mass="31677">MYYSEEYIIKKIKQKLPDIKINKIHKNNKEIYQLDYKNHKGEIDLETFKNKFTTNKTKESDNSLENYLNIITKNFLLQENFKIENIPKEQFLKKIYPVMRAKTFLKDKADSFLVKEHTHESKIFYALDLKDSYKLIEKKSLAELNLQEEVVKKEAIENLKKLPLKYNKEEIKGNTFYFLNAKDGYDGSRILDEEILKYFFKKIQKDFYIGLPHQETLIIADIKNKIGLQILQKIMVKFYTEALLPVTTITFKYDGEKLESFFIYL</sequence>
<dbReference type="InterPro" id="IPR010838">
    <property type="entry name" value="DUF1444"/>
</dbReference>
<proteinExistence type="predicted"/>
<dbReference type="Pfam" id="PF07285">
    <property type="entry name" value="DUF1444"/>
    <property type="match status" value="1"/>
</dbReference>